<accession>A0A1B6CLP2</accession>
<feature type="domain" description="DDE-1" evidence="1">
    <location>
        <begin position="13"/>
        <end position="124"/>
    </location>
</feature>
<protein>
    <recommendedName>
        <fullName evidence="1">DDE-1 domain-containing protein</fullName>
    </recommendedName>
</protein>
<proteinExistence type="predicted"/>
<gene>
    <name evidence="2" type="ORF">g.2180</name>
    <name evidence="3" type="ORF">g.2181</name>
</gene>
<organism evidence="3">
    <name type="scientific">Clastoptera arizonana</name>
    <name type="common">Arizona spittle bug</name>
    <dbReference type="NCBI Taxonomy" id="38151"/>
    <lineage>
        <taxon>Eukaryota</taxon>
        <taxon>Metazoa</taxon>
        <taxon>Ecdysozoa</taxon>
        <taxon>Arthropoda</taxon>
        <taxon>Hexapoda</taxon>
        <taxon>Insecta</taxon>
        <taxon>Pterygota</taxon>
        <taxon>Neoptera</taxon>
        <taxon>Paraneoptera</taxon>
        <taxon>Hemiptera</taxon>
        <taxon>Auchenorrhyncha</taxon>
        <taxon>Cercopoidea</taxon>
        <taxon>Clastopteridae</taxon>
        <taxon>Clastoptera</taxon>
    </lineage>
</organism>
<name>A0A1B6CLP2_9HEMI</name>
<reference evidence="3" key="1">
    <citation type="submission" date="2015-12" db="EMBL/GenBank/DDBJ databases">
        <title>De novo transcriptome assembly of four potential Pierce s Disease insect vectors from Arizona vineyards.</title>
        <authorList>
            <person name="Tassone E.E."/>
        </authorList>
    </citation>
    <scope>NUCLEOTIDE SEQUENCE</scope>
</reference>
<dbReference type="EMBL" id="GEDC01026064">
    <property type="protein sequence ID" value="JAS11234.1"/>
    <property type="molecule type" value="Transcribed_RNA"/>
</dbReference>
<sequence>MVNRNFILAGMDHFIAHIEPSKEERVLLVIDNHETHLSVEVLDKASAEDVVILTFPPHTSHRLQPLDGAVYSSLKAYYNQAVDSWLLNNPGETMSIYNISEIVGQIYSKVFSTSNIVKGFKKNWNFSI</sequence>
<dbReference type="AlphaFoldDB" id="A0A1B6CLP2"/>
<evidence type="ECO:0000259" key="1">
    <source>
        <dbReference type="Pfam" id="PF03184"/>
    </source>
</evidence>
<dbReference type="Pfam" id="PF03184">
    <property type="entry name" value="DDE_1"/>
    <property type="match status" value="1"/>
</dbReference>
<evidence type="ECO:0000313" key="2">
    <source>
        <dbReference type="EMBL" id="JAS11234.1"/>
    </source>
</evidence>
<dbReference type="EMBL" id="GEDC01022993">
    <property type="protein sequence ID" value="JAS14305.1"/>
    <property type="molecule type" value="Transcribed_RNA"/>
</dbReference>
<dbReference type="GO" id="GO:0003676">
    <property type="term" value="F:nucleic acid binding"/>
    <property type="evidence" value="ECO:0007669"/>
    <property type="project" value="InterPro"/>
</dbReference>
<evidence type="ECO:0000313" key="3">
    <source>
        <dbReference type="EMBL" id="JAS14305.1"/>
    </source>
</evidence>
<dbReference type="InterPro" id="IPR004875">
    <property type="entry name" value="DDE_SF_endonuclease_dom"/>
</dbReference>